<dbReference type="Pfam" id="PF03372">
    <property type="entry name" value="Exo_endo_phos"/>
    <property type="match status" value="1"/>
</dbReference>
<dbReference type="GO" id="GO:0003824">
    <property type="term" value="F:catalytic activity"/>
    <property type="evidence" value="ECO:0007669"/>
    <property type="project" value="InterPro"/>
</dbReference>
<dbReference type="Pfam" id="PF00078">
    <property type="entry name" value="RVT_1"/>
    <property type="match status" value="1"/>
</dbReference>
<reference evidence="3" key="1">
    <citation type="submission" date="2020-10" db="EMBL/GenBank/DDBJ databases">
        <authorList>
            <person name="Han B."/>
            <person name="Lu T."/>
            <person name="Zhao Q."/>
            <person name="Huang X."/>
            <person name="Zhao Y."/>
        </authorList>
    </citation>
    <scope>NUCLEOTIDE SEQUENCE</scope>
</reference>
<evidence type="ECO:0000313" key="4">
    <source>
        <dbReference type="Proteomes" id="UP000604825"/>
    </source>
</evidence>
<evidence type="ECO:0000259" key="1">
    <source>
        <dbReference type="Pfam" id="PF00078"/>
    </source>
</evidence>
<evidence type="ECO:0008006" key="5">
    <source>
        <dbReference type="Google" id="ProtNLM"/>
    </source>
</evidence>
<keyword evidence="4" id="KW-1185">Reference proteome</keyword>
<dbReference type="CDD" id="cd01650">
    <property type="entry name" value="RT_nLTR_like"/>
    <property type="match status" value="1"/>
</dbReference>
<dbReference type="OrthoDB" id="786283at2759"/>
<dbReference type="SUPFAM" id="SSF56219">
    <property type="entry name" value="DNase I-like"/>
    <property type="match status" value="1"/>
</dbReference>
<dbReference type="InterPro" id="IPR036691">
    <property type="entry name" value="Endo/exonu/phosph_ase_sf"/>
</dbReference>
<gene>
    <name evidence="3" type="ORF">NCGR_LOCUS61150</name>
</gene>
<name>A0A811S453_9POAL</name>
<dbReference type="EMBL" id="CAJGYO010000018">
    <property type="protein sequence ID" value="CAD6337052.1"/>
    <property type="molecule type" value="Genomic_DNA"/>
</dbReference>
<sequence length="860" mass="97940">MTQYVFLSVFGLSYDKYIALPANDTRGGVLIAWKGSSCQAIASRVDTFSVPVLFSEQEGRNWWFTGVYGPQRDEEKMLFLQELRNCKALNNGPWLVAGDFNLIYQAADKNNANLDRAMMGRFRRFLDDTEIKEIPLLGRKYTWSNERRSPTLVQLDRAFCCVEWEGIFPNSVLQSTTAGVSDHCPLILGLKVSTGGKRRFHFESLWTKVPGFIDAVKQNWEAPVQSDCAIERFSLKLQWLSRGLQKWGQRKVGNIKLQLEMAEEVLHRLEIERDSRDLTDEEEWQRKKLKLHCLGLASLERTIAWLRSRILYLKEGDANTAFFHQQARFRKKKNFIPKLQAGDQVVVSQEEKQQAVFDYFDGILGRAEEREYSIDLNTLGVQQHDLSILEAPFSEEEVWATIKDIPLDKAPGPDGFTEQFYRTCWNIIKGDIYRGHVFKFRLLNSAFITLLPKKMDAVQVKDFRPISLIHSFAKLVTKIMANRLAPFLPSLISMNQSAFVRGRNIQDNFILVQQMVKSLHRKKEAHILLKLDISKAFDSVSWSFLLEVLRHVGFGQRWCDLLCLILSTSSTQALVNELEQLLCAFNNNEAEMERINRAYIVLLPKKPGVISPAKFLCEAHLEGPHNSEAECSQFKAVLQCKVDSFPQVYLGLPLSDVKLNLSAFTPLIARANKQLTGWQAMFLNPKGKQVLVNSVVDSAISYLMAAMLLPAETIESLDQKRRTFIWSGKDRTNGARCLVAWNQVCMPKEKGGLGVKDVAVQNQCLLLKLLHRLHHPANSALAQWAREEVDLSILKGKNAVGPHWEALRSLLPVYQSITFVDGDGRATDFWNDCWTGKVPLAACFSNLFSNAKVKEIQLLF</sequence>
<organism evidence="3 4">
    <name type="scientific">Miscanthus lutarioriparius</name>
    <dbReference type="NCBI Taxonomy" id="422564"/>
    <lineage>
        <taxon>Eukaryota</taxon>
        <taxon>Viridiplantae</taxon>
        <taxon>Streptophyta</taxon>
        <taxon>Embryophyta</taxon>
        <taxon>Tracheophyta</taxon>
        <taxon>Spermatophyta</taxon>
        <taxon>Magnoliopsida</taxon>
        <taxon>Liliopsida</taxon>
        <taxon>Poales</taxon>
        <taxon>Poaceae</taxon>
        <taxon>PACMAD clade</taxon>
        <taxon>Panicoideae</taxon>
        <taxon>Andropogonodae</taxon>
        <taxon>Andropogoneae</taxon>
        <taxon>Saccharinae</taxon>
        <taxon>Miscanthus</taxon>
    </lineage>
</organism>
<accession>A0A811S453</accession>
<feature type="domain" description="Reverse transcriptase" evidence="1">
    <location>
        <begin position="452"/>
        <end position="563"/>
    </location>
</feature>
<dbReference type="InterPro" id="IPR000477">
    <property type="entry name" value="RT_dom"/>
</dbReference>
<dbReference type="SUPFAM" id="SSF56672">
    <property type="entry name" value="DNA/RNA polymerases"/>
    <property type="match status" value="1"/>
</dbReference>
<protein>
    <recommendedName>
        <fullName evidence="5">Reverse transcriptase domain-containing protein</fullName>
    </recommendedName>
</protein>
<dbReference type="InterPro" id="IPR005135">
    <property type="entry name" value="Endo/exonuclease/phosphatase"/>
</dbReference>
<feature type="domain" description="Endonuclease/exonuclease/phosphatase" evidence="2">
    <location>
        <begin position="20"/>
        <end position="183"/>
    </location>
</feature>
<evidence type="ECO:0000259" key="2">
    <source>
        <dbReference type="Pfam" id="PF03372"/>
    </source>
</evidence>
<dbReference type="InterPro" id="IPR043502">
    <property type="entry name" value="DNA/RNA_pol_sf"/>
</dbReference>
<dbReference type="Gene3D" id="3.60.10.10">
    <property type="entry name" value="Endonuclease/exonuclease/phosphatase"/>
    <property type="match status" value="1"/>
</dbReference>
<dbReference type="PANTHER" id="PTHR31635">
    <property type="entry name" value="REVERSE TRANSCRIPTASE DOMAIN-CONTAINING PROTEIN-RELATED"/>
    <property type="match status" value="1"/>
</dbReference>
<dbReference type="AlphaFoldDB" id="A0A811S453"/>
<comment type="caution">
    <text evidence="3">The sequence shown here is derived from an EMBL/GenBank/DDBJ whole genome shotgun (WGS) entry which is preliminary data.</text>
</comment>
<dbReference type="PANTHER" id="PTHR31635:SF196">
    <property type="entry name" value="REVERSE TRANSCRIPTASE DOMAIN-CONTAINING PROTEIN-RELATED"/>
    <property type="match status" value="1"/>
</dbReference>
<proteinExistence type="predicted"/>
<dbReference type="Proteomes" id="UP000604825">
    <property type="component" value="Unassembled WGS sequence"/>
</dbReference>
<evidence type="ECO:0000313" key="3">
    <source>
        <dbReference type="EMBL" id="CAD6337052.1"/>
    </source>
</evidence>